<protein>
    <recommendedName>
        <fullName evidence="4">DUF1102 domain-containing protein</fullName>
    </recommendedName>
</protein>
<accession>A0A346PTS7</accession>
<dbReference type="KEGG" id="nag:AArcMg_2933"/>
<gene>
    <name evidence="2" type="ORF">AArcMg_2933</name>
</gene>
<evidence type="ECO:0008006" key="4">
    <source>
        <dbReference type="Google" id="ProtNLM"/>
    </source>
</evidence>
<evidence type="ECO:0000313" key="3">
    <source>
        <dbReference type="Proteomes" id="UP000258613"/>
    </source>
</evidence>
<dbReference type="Proteomes" id="UP000258613">
    <property type="component" value="Chromosome"/>
</dbReference>
<evidence type="ECO:0000313" key="2">
    <source>
        <dbReference type="EMBL" id="AXR82922.1"/>
    </source>
</evidence>
<sequence length="172" mass="17918">MVARDRIKTENPTMQRRKFVIGVGALASGAAAAVGTGAFTSVEASRDVGVELAEDANAYLALTAERDDIISDDGSDGTLSIDLGSEETDEGGAGFNDDAVTEIDGVFRIENQGTQDSVSLDLDESDVQDGVTFKLQEDTIDAGEGTLVDVTVDTLNEDPEKEDGTLVVGAEA</sequence>
<dbReference type="AlphaFoldDB" id="A0A346PTS7"/>
<proteinExistence type="predicted"/>
<dbReference type="RefSeq" id="WP_133412289.1">
    <property type="nucleotide sequence ID" value="NZ_CP027033.1"/>
</dbReference>
<dbReference type="EMBL" id="CP027033">
    <property type="protein sequence ID" value="AXR82922.1"/>
    <property type="molecule type" value="Genomic_DNA"/>
</dbReference>
<dbReference type="GeneID" id="37643427"/>
<feature type="region of interest" description="Disordered" evidence="1">
    <location>
        <begin position="71"/>
        <end position="97"/>
    </location>
</feature>
<organism evidence="2 3">
    <name type="scientific">Natrarchaeobaculum sulfurireducens</name>
    <dbReference type="NCBI Taxonomy" id="2044521"/>
    <lineage>
        <taxon>Archaea</taxon>
        <taxon>Methanobacteriati</taxon>
        <taxon>Methanobacteriota</taxon>
        <taxon>Stenosarchaea group</taxon>
        <taxon>Halobacteria</taxon>
        <taxon>Halobacteriales</taxon>
        <taxon>Natrialbaceae</taxon>
        <taxon>Natrarchaeobaculum</taxon>
    </lineage>
</organism>
<dbReference type="InterPro" id="IPR006311">
    <property type="entry name" value="TAT_signal"/>
</dbReference>
<reference evidence="3" key="1">
    <citation type="submission" date="2018-02" db="EMBL/GenBank/DDBJ databases">
        <title>Phenotypic and genomic properties of facultatively anaerobic sulfur-reducing natronoarchaea from hypersaline soda lakes.</title>
        <authorList>
            <person name="Sorokin D.Y."/>
            <person name="Kublanov I.V."/>
            <person name="Roman P."/>
            <person name="Sinninghe Damste J.S."/>
            <person name="Golyshin P.N."/>
            <person name="Rojo D."/>
            <person name="Ciordia S."/>
            <person name="Mena M.D.C."/>
            <person name="Ferrer M."/>
            <person name="Messina E."/>
            <person name="Smedile F."/>
            <person name="La Spada G."/>
            <person name="La Cono V."/>
            <person name="Yakimov M.M."/>
        </authorList>
    </citation>
    <scope>NUCLEOTIDE SEQUENCE [LARGE SCALE GENOMIC DNA]</scope>
    <source>
        <strain evidence="3">AArc-Mg</strain>
    </source>
</reference>
<evidence type="ECO:0000256" key="1">
    <source>
        <dbReference type="SAM" id="MobiDB-lite"/>
    </source>
</evidence>
<dbReference type="OrthoDB" id="206019at2157"/>
<name>A0A346PTS7_9EURY</name>
<keyword evidence="3" id="KW-1185">Reference proteome</keyword>
<dbReference type="PROSITE" id="PS51318">
    <property type="entry name" value="TAT"/>
    <property type="match status" value="1"/>
</dbReference>